<dbReference type="EMBL" id="AP018227">
    <property type="protein sequence ID" value="BAY85901.1"/>
    <property type="molecule type" value="Genomic_DNA"/>
</dbReference>
<evidence type="ECO:0000313" key="1">
    <source>
        <dbReference type="EMBL" id="BAY85901.1"/>
    </source>
</evidence>
<sequence>MSREKDRCQKPGFSKKPGFSNLTNDLGMLYLFTVNLIASDFIGKLN</sequence>
<evidence type="ECO:0000313" key="2">
    <source>
        <dbReference type="Proteomes" id="UP000218418"/>
    </source>
</evidence>
<organism evidence="1 2">
    <name type="scientific">Calothrix parasitica NIES-267</name>
    <dbReference type="NCBI Taxonomy" id="1973488"/>
    <lineage>
        <taxon>Bacteria</taxon>
        <taxon>Bacillati</taxon>
        <taxon>Cyanobacteriota</taxon>
        <taxon>Cyanophyceae</taxon>
        <taxon>Nostocales</taxon>
        <taxon>Calotrichaceae</taxon>
        <taxon>Calothrix</taxon>
    </lineage>
</organism>
<dbReference type="AlphaFoldDB" id="A0A1Z4LXM8"/>
<dbReference type="Proteomes" id="UP000218418">
    <property type="component" value="Chromosome"/>
</dbReference>
<protein>
    <submittedName>
        <fullName evidence="1">Uncharacterized protein</fullName>
    </submittedName>
</protein>
<gene>
    <name evidence="1" type="ORF">NIES267_54070</name>
</gene>
<reference evidence="1 2" key="1">
    <citation type="submission" date="2017-06" db="EMBL/GenBank/DDBJ databases">
        <title>Genome sequencing of cyanobaciteial culture collection at National Institute for Environmental Studies (NIES).</title>
        <authorList>
            <person name="Hirose Y."/>
            <person name="Shimura Y."/>
            <person name="Fujisawa T."/>
            <person name="Nakamura Y."/>
            <person name="Kawachi M."/>
        </authorList>
    </citation>
    <scope>NUCLEOTIDE SEQUENCE [LARGE SCALE GENOMIC DNA]</scope>
    <source>
        <strain evidence="1 2">NIES-267</strain>
    </source>
</reference>
<keyword evidence="2" id="KW-1185">Reference proteome</keyword>
<proteinExistence type="predicted"/>
<name>A0A1Z4LXM8_9CYAN</name>
<accession>A0A1Z4LXM8</accession>